<organism evidence="1 2">
    <name type="scientific">Mytilus galloprovincialis</name>
    <name type="common">Mediterranean mussel</name>
    <dbReference type="NCBI Taxonomy" id="29158"/>
    <lineage>
        <taxon>Eukaryota</taxon>
        <taxon>Metazoa</taxon>
        <taxon>Spiralia</taxon>
        <taxon>Lophotrochozoa</taxon>
        <taxon>Mollusca</taxon>
        <taxon>Bivalvia</taxon>
        <taxon>Autobranchia</taxon>
        <taxon>Pteriomorphia</taxon>
        <taxon>Mytilida</taxon>
        <taxon>Mytiloidea</taxon>
        <taxon>Mytilidae</taxon>
        <taxon>Mytilinae</taxon>
        <taxon>Mytilus</taxon>
    </lineage>
</organism>
<dbReference type="EMBL" id="UYJE01006634">
    <property type="protein sequence ID" value="VDI47656.1"/>
    <property type="molecule type" value="Genomic_DNA"/>
</dbReference>
<dbReference type="Proteomes" id="UP000596742">
    <property type="component" value="Unassembled WGS sequence"/>
</dbReference>
<evidence type="ECO:0000313" key="1">
    <source>
        <dbReference type="EMBL" id="VDI47656.1"/>
    </source>
</evidence>
<gene>
    <name evidence="1" type="ORF">MGAL_10B063981</name>
</gene>
<keyword evidence="2" id="KW-1185">Reference proteome</keyword>
<dbReference type="OrthoDB" id="6190073at2759"/>
<name>A0A8B6FC74_MYTGA</name>
<feature type="non-terminal residue" evidence="1">
    <location>
        <position position="216"/>
    </location>
</feature>
<accession>A0A8B6FC74</accession>
<evidence type="ECO:0000313" key="2">
    <source>
        <dbReference type="Proteomes" id="UP000596742"/>
    </source>
</evidence>
<reference evidence="1" key="1">
    <citation type="submission" date="2018-11" db="EMBL/GenBank/DDBJ databases">
        <authorList>
            <person name="Alioto T."/>
            <person name="Alioto T."/>
        </authorList>
    </citation>
    <scope>NUCLEOTIDE SEQUENCE</scope>
</reference>
<protein>
    <submittedName>
        <fullName evidence="1">Uncharacterized protein</fullName>
    </submittedName>
</protein>
<proteinExistence type="predicted"/>
<comment type="caution">
    <text evidence="1">The sequence shown here is derived from an EMBL/GenBank/DDBJ whole genome shotgun (WGS) entry which is preliminary data.</text>
</comment>
<dbReference type="AlphaFoldDB" id="A0A8B6FC74"/>
<sequence>MISKLKSIRAGHRSAVSRILRRFEERSETEEKPEEDELETILDTLKEKQDILKDLDKNILDSVQEEDIEQEILDTDEYKFNLETKIRKIRETEETHTTDDETERNTINIEHISTIVDTSRTKQKTTGPLKVNETDKSALMWTRDSNKNKRFYEDLQGMGKSKSQFKQLNLYQELDYREKLTRKKNSACNKLNSVLAEPKQWSEISFLKAKAKKFRK</sequence>